<evidence type="ECO:0000256" key="1">
    <source>
        <dbReference type="ARBA" id="ARBA00004651"/>
    </source>
</evidence>
<evidence type="ECO:0000256" key="3">
    <source>
        <dbReference type="ARBA" id="ARBA00022448"/>
    </source>
</evidence>
<evidence type="ECO:0000313" key="10">
    <source>
        <dbReference type="EMBL" id="KHD85568.1"/>
    </source>
</evidence>
<keyword evidence="5 9" id="KW-0812">Transmembrane</keyword>
<dbReference type="Gene3D" id="1.10.1760.20">
    <property type="match status" value="1"/>
</dbReference>
<dbReference type="RefSeq" id="WP_025730507.1">
    <property type="nucleotide sequence ID" value="NZ_JAMAUG010000006.1"/>
</dbReference>
<feature type="transmembrane region" description="Helical" evidence="9">
    <location>
        <begin position="59"/>
        <end position="82"/>
    </location>
</feature>
<dbReference type="InterPro" id="IPR003784">
    <property type="entry name" value="BioY"/>
</dbReference>
<accession>A0A0A6VDJ7</accession>
<proteinExistence type="inferred from homology"/>
<comment type="similarity">
    <text evidence="2 8">Belongs to the BioY family.</text>
</comment>
<evidence type="ECO:0000313" key="11">
    <source>
        <dbReference type="Proteomes" id="UP000030588"/>
    </source>
</evidence>
<keyword evidence="3 8" id="KW-0813">Transport</keyword>
<evidence type="ECO:0000256" key="7">
    <source>
        <dbReference type="ARBA" id="ARBA00023136"/>
    </source>
</evidence>
<dbReference type="PIRSF" id="PIRSF016661">
    <property type="entry name" value="BioY"/>
    <property type="match status" value="1"/>
</dbReference>
<evidence type="ECO:0000256" key="6">
    <source>
        <dbReference type="ARBA" id="ARBA00022989"/>
    </source>
</evidence>
<keyword evidence="4 8" id="KW-1003">Cell membrane</keyword>
<keyword evidence="6 9" id="KW-1133">Transmembrane helix</keyword>
<reference evidence="10 11" key="1">
    <citation type="submission" date="2014-10" db="EMBL/GenBank/DDBJ databases">
        <title>Draft genome of phytase producing Bacillus ginsengihumi strain M2.11.</title>
        <authorList>
            <person name="Toymentseva A."/>
            <person name="Boulygina E.A."/>
            <person name="Kazakov S.V."/>
            <person name="Kayumov I."/>
            <person name="Suleimanova A.D."/>
            <person name="Mardanova A.M."/>
            <person name="Maria S.N."/>
            <person name="Sergey M.Y."/>
            <person name="Sharipova M.R."/>
        </authorList>
    </citation>
    <scope>NUCLEOTIDE SEQUENCE [LARGE SCALE GENOMIC DNA]</scope>
    <source>
        <strain evidence="10 11">M2.11</strain>
    </source>
</reference>
<evidence type="ECO:0000256" key="8">
    <source>
        <dbReference type="PIRNR" id="PIRNR016661"/>
    </source>
</evidence>
<dbReference type="GO" id="GO:0005886">
    <property type="term" value="C:plasma membrane"/>
    <property type="evidence" value="ECO:0007669"/>
    <property type="project" value="UniProtKB-SubCell"/>
</dbReference>
<dbReference type="PANTHER" id="PTHR34295:SF4">
    <property type="entry name" value="BIOTIN TRANSPORTER BIOY-RELATED"/>
    <property type="match status" value="1"/>
</dbReference>
<evidence type="ECO:0000256" key="5">
    <source>
        <dbReference type="ARBA" id="ARBA00022692"/>
    </source>
</evidence>
<evidence type="ECO:0000256" key="9">
    <source>
        <dbReference type="SAM" id="Phobius"/>
    </source>
</evidence>
<gene>
    <name evidence="10" type="ORF">NG54_08385</name>
</gene>
<dbReference type="GO" id="GO:0015225">
    <property type="term" value="F:biotin transmembrane transporter activity"/>
    <property type="evidence" value="ECO:0007669"/>
    <property type="project" value="UniProtKB-UniRule"/>
</dbReference>
<evidence type="ECO:0000256" key="4">
    <source>
        <dbReference type="ARBA" id="ARBA00022475"/>
    </source>
</evidence>
<dbReference type="AlphaFoldDB" id="A0A0A6VDJ7"/>
<organism evidence="10 11">
    <name type="scientific">Heyndrickxia ginsengihumi</name>
    <dbReference type="NCBI Taxonomy" id="363870"/>
    <lineage>
        <taxon>Bacteria</taxon>
        <taxon>Bacillati</taxon>
        <taxon>Bacillota</taxon>
        <taxon>Bacilli</taxon>
        <taxon>Bacillales</taxon>
        <taxon>Bacillaceae</taxon>
        <taxon>Heyndrickxia</taxon>
    </lineage>
</organism>
<feature type="transmembrane region" description="Helical" evidence="9">
    <location>
        <begin position="32"/>
        <end position="52"/>
    </location>
</feature>
<dbReference type="STRING" id="363870.NG54_08385"/>
<name>A0A0A6VDJ7_9BACI</name>
<feature type="transmembrane region" description="Helical" evidence="9">
    <location>
        <begin position="88"/>
        <end position="106"/>
    </location>
</feature>
<keyword evidence="7 8" id="KW-0472">Membrane</keyword>
<dbReference type="EMBL" id="JRUN01000020">
    <property type="protein sequence ID" value="KHD85568.1"/>
    <property type="molecule type" value="Genomic_DNA"/>
</dbReference>
<protein>
    <recommendedName>
        <fullName evidence="8">Biotin transporter</fullName>
    </recommendedName>
</protein>
<comment type="subcellular location">
    <subcellularLocation>
        <location evidence="1 8">Cell membrane</location>
        <topology evidence="1 8">Multi-pass membrane protein</topology>
    </subcellularLocation>
</comment>
<feature type="transmembrane region" description="Helical" evidence="9">
    <location>
        <begin position="149"/>
        <end position="168"/>
    </location>
</feature>
<dbReference type="OrthoDB" id="9803495at2"/>
<dbReference type="PANTHER" id="PTHR34295">
    <property type="entry name" value="BIOTIN TRANSPORTER BIOY"/>
    <property type="match status" value="1"/>
</dbReference>
<sequence length="191" mass="20980">MKTKEMMYIALFAAVMGALGLIPPIMLTFTPVPITLQTIGFLLAGGILGARLGAYSQILYLLLVAVGMPILSGGRGGLSVFVGPSAGYLFGYPIVTFFIGYIFSLFRSLRFRHILIVNLTVGVFLIYLLGIPVQAFIMHLSLLKTIKISLVYIPGDIVKAIFASFLVYKLRKYPFFNRSISNSKNAHESSF</sequence>
<feature type="transmembrane region" description="Helical" evidence="9">
    <location>
        <begin position="113"/>
        <end position="137"/>
    </location>
</feature>
<evidence type="ECO:0000256" key="2">
    <source>
        <dbReference type="ARBA" id="ARBA00010692"/>
    </source>
</evidence>
<comment type="caution">
    <text evidence="10">The sequence shown here is derived from an EMBL/GenBank/DDBJ whole genome shotgun (WGS) entry which is preliminary data.</text>
</comment>
<dbReference type="Pfam" id="PF02632">
    <property type="entry name" value="BioY"/>
    <property type="match status" value="1"/>
</dbReference>
<dbReference type="Proteomes" id="UP000030588">
    <property type="component" value="Unassembled WGS sequence"/>
</dbReference>
<feature type="transmembrane region" description="Helical" evidence="9">
    <location>
        <begin position="7"/>
        <end position="26"/>
    </location>
</feature>